<dbReference type="PANTHER" id="PTHR33531">
    <property type="entry name" value="RUBRERYTHRIN SUBFAMILY"/>
    <property type="match status" value="1"/>
</dbReference>
<name>A0A1F7FKL9_UNCRA</name>
<dbReference type="PANTHER" id="PTHR33531:SF10">
    <property type="entry name" value="BLR7895 PROTEIN"/>
    <property type="match status" value="1"/>
</dbReference>
<dbReference type="Gene3D" id="1.20.1260.10">
    <property type="match status" value="1"/>
</dbReference>
<feature type="domain" description="Rubrerythrin diiron-binding" evidence="1">
    <location>
        <begin position="11"/>
        <end position="66"/>
    </location>
</feature>
<protein>
    <recommendedName>
        <fullName evidence="1">Rubrerythrin diiron-binding domain-containing protein</fullName>
    </recommendedName>
</protein>
<dbReference type="GO" id="GO:0046872">
    <property type="term" value="F:metal ion binding"/>
    <property type="evidence" value="ECO:0007669"/>
    <property type="project" value="InterPro"/>
</dbReference>
<evidence type="ECO:0000313" key="2">
    <source>
        <dbReference type="EMBL" id="OGK07016.1"/>
    </source>
</evidence>
<comment type="caution">
    <text evidence="2">The sequence shown here is derived from an EMBL/GenBank/DDBJ whole genome shotgun (WGS) entry which is preliminary data.</text>
</comment>
<dbReference type="InterPro" id="IPR012347">
    <property type="entry name" value="Ferritin-like"/>
</dbReference>
<dbReference type="InterPro" id="IPR009078">
    <property type="entry name" value="Ferritin-like_SF"/>
</dbReference>
<dbReference type="CDD" id="cd01045">
    <property type="entry name" value="Ferritin_like_AB"/>
    <property type="match status" value="1"/>
</dbReference>
<reference evidence="2 3" key="1">
    <citation type="journal article" date="2016" name="Nat. Commun.">
        <title>Thousands of microbial genomes shed light on interconnected biogeochemical processes in an aquifer system.</title>
        <authorList>
            <person name="Anantharaman K."/>
            <person name="Brown C.T."/>
            <person name="Hug L.A."/>
            <person name="Sharon I."/>
            <person name="Castelle C.J."/>
            <person name="Probst A.J."/>
            <person name="Thomas B.C."/>
            <person name="Singh A."/>
            <person name="Wilkins M.J."/>
            <person name="Karaoz U."/>
            <person name="Brodie E.L."/>
            <person name="Williams K.H."/>
            <person name="Hubbard S.S."/>
            <person name="Banfield J.F."/>
        </authorList>
    </citation>
    <scope>NUCLEOTIDE SEQUENCE [LARGE SCALE GENOMIC DNA]</scope>
</reference>
<evidence type="ECO:0000313" key="3">
    <source>
        <dbReference type="Proteomes" id="UP000179243"/>
    </source>
</evidence>
<gene>
    <name evidence="2" type="ORF">A2519_13670</name>
</gene>
<evidence type="ECO:0000259" key="1">
    <source>
        <dbReference type="Pfam" id="PF02915"/>
    </source>
</evidence>
<accession>A0A1F7FKL9</accession>
<dbReference type="AlphaFoldDB" id="A0A1F7FKL9"/>
<dbReference type="InterPro" id="IPR003251">
    <property type="entry name" value="Rr_diiron-bd_dom"/>
</dbReference>
<dbReference type="SUPFAM" id="SSF47240">
    <property type="entry name" value="Ferritin-like"/>
    <property type="match status" value="1"/>
</dbReference>
<organism evidence="2 3">
    <name type="scientific">Candidatus Raymondbacteria bacterium RIFOXYD12_FULL_49_13</name>
    <dbReference type="NCBI Taxonomy" id="1817890"/>
    <lineage>
        <taxon>Bacteria</taxon>
        <taxon>Raymondiibacteriota</taxon>
    </lineage>
</organism>
<proteinExistence type="predicted"/>
<sequence>MESATVQGLIDFAIGEERSAFSLYTELAQRLSDQGSKTMLRDMAAMEKGHEQKLLDLKKGVVEKLETVPVPDLKIGDFLIDVKVTPESSIQEVLVFAIKSEMKANKLYTELSGKMESTEAKKLLLALASEEQKHKNDLERAYDDMINREN</sequence>
<dbReference type="EMBL" id="MFYX01000015">
    <property type="protein sequence ID" value="OGK07016.1"/>
    <property type="molecule type" value="Genomic_DNA"/>
</dbReference>
<dbReference type="GO" id="GO:0016491">
    <property type="term" value="F:oxidoreductase activity"/>
    <property type="evidence" value="ECO:0007669"/>
    <property type="project" value="InterPro"/>
</dbReference>
<feature type="domain" description="Rubrerythrin diiron-binding" evidence="1">
    <location>
        <begin position="92"/>
        <end position="147"/>
    </location>
</feature>
<dbReference type="Proteomes" id="UP000179243">
    <property type="component" value="Unassembled WGS sequence"/>
</dbReference>
<dbReference type="Pfam" id="PF02915">
    <property type="entry name" value="Rubrerythrin"/>
    <property type="match status" value="2"/>
</dbReference>